<keyword evidence="1" id="KW-0175">Coiled coil</keyword>
<dbReference type="InterPro" id="IPR043136">
    <property type="entry name" value="B30.2/SPRY_sf"/>
</dbReference>
<evidence type="ECO:0008006" key="4">
    <source>
        <dbReference type="Google" id="ProtNLM"/>
    </source>
</evidence>
<gene>
    <name evidence="3" type="ORF">GTHE00462_LOCUS20271</name>
</gene>
<protein>
    <recommendedName>
        <fullName evidence="4">B30.2/SPRY domain-containing protein</fullName>
    </recommendedName>
</protein>
<dbReference type="InterPro" id="IPR013320">
    <property type="entry name" value="ConA-like_dom_sf"/>
</dbReference>
<feature type="region of interest" description="Disordered" evidence="2">
    <location>
        <begin position="1"/>
        <end position="27"/>
    </location>
</feature>
<dbReference type="EMBL" id="HBKN01026119">
    <property type="protein sequence ID" value="CAE2309048.1"/>
    <property type="molecule type" value="Transcribed_RNA"/>
</dbReference>
<dbReference type="AlphaFoldDB" id="A0A7S4NUE2"/>
<organism evidence="3">
    <name type="scientific">Guillardia theta</name>
    <name type="common">Cryptophyte</name>
    <name type="synonym">Cryptomonas phi</name>
    <dbReference type="NCBI Taxonomy" id="55529"/>
    <lineage>
        <taxon>Eukaryota</taxon>
        <taxon>Cryptophyceae</taxon>
        <taxon>Pyrenomonadales</taxon>
        <taxon>Geminigeraceae</taxon>
        <taxon>Guillardia</taxon>
    </lineage>
</organism>
<evidence type="ECO:0000256" key="2">
    <source>
        <dbReference type="SAM" id="MobiDB-lite"/>
    </source>
</evidence>
<evidence type="ECO:0000256" key="1">
    <source>
        <dbReference type="SAM" id="Coils"/>
    </source>
</evidence>
<feature type="region of interest" description="Disordered" evidence="2">
    <location>
        <begin position="441"/>
        <end position="497"/>
    </location>
</feature>
<dbReference type="Gene3D" id="2.60.120.920">
    <property type="match status" value="1"/>
</dbReference>
<evidence type="ECO:0000313" key="3">
    <source>
        <dbReference type="EMBL" id="CAE2309048.1"/>
    </source>
</evidence>
<accession>A0A7S4NUE2</accession>
<feature type="coiled-coil region" evidence="1">
    <location>
        <begin position="37"/>
        <end position="104"/>
    </location>
</feature>
<dbReference type="SUPFAM" id="SSF49899">
    <property type="entry name" value="Concanavalin A-like lectins/glucanases"/>
    <property type="match status" value="1"/>
</dbReference>
<proteinExistence type="predicted"/>
<name>A0A7S4NUE2_GUITH</name>
<reference evidence="3" key="1">
    <citation type="submission" date="2021-01" db="EMBL/GenBank/DDBJ databases">
        <authorList>
            <person name="Corre E."/>
            <person name="Pelletier E."/>
            <person name="Niang G."/>
            <person name="Scheremetjew M."/>
            <person name="Finn R."/>
            <person name="Kale V."/>
            <person name="Holt S."/>
            <person name="Cochrane G."/>
            <person name="Meng A."/>
            <person name="Brown T."/>
            <person name="Cohen L."/>
        </authorList>
    </citation>
    <scope>NUCLEOTIDE SEQUENCE</scope>
    <source>
        <strain evidence="3">CCMP 2712</strain>
    </source>
</reference>
<feature type="compositionally biased region" description="Polar residues" evidence="2">
    <location>
        <begin position="7"/>
        <end position="17"/>
    </location>
</feature>
<sequence>MHETSRSLDSSLQTPTGERSGRASALRKKLEAHQELISYHADEIQRSKKDLEAMEEEIAALEASRAREQETLRLLQVKLDEAEMEQLKADRDSDRDKLRLLRSKEIMEMRRMKKTQVEKLLAPLLLTARELQRKLEVAKMEIDEREGESLKTRQQLISLSQQDFQLQTEHEHLLERDLDLSRQRELGYQELNSAREAYKQAVDLIVEQAYSDHYFSRSFQDAQPSVVDGTVLEHVGNLRRQEASLWGSRGVGRPLMELIMQELIHQVECLEAEEVAARLDKVAAEHRMVHTKFLDSSVVNERALRSTEEGRRAAARLMKEQEAVQLRVDKLSSDLEEASRKFDEAAEEAKEMEGLARASALAVSQAVKQCGEARQALTRQEAKVAELEREMEALRRKTEELQNNLREQTRLRTEIELSCKEIVDKLSDLEVDVQTQVREHDMAACPSPQSPTKQGGLQETEAETRDKGIADEGARGVLEQSTARDQQQQQQQQRERYSVHKRALVHCLLADERRLTGVGRNGGHLSSLRDTTLSDYIHGSVAMQAASRSLSDASQRFLTFDRPSSAFQVANSGRTLIHSPCCPLLSSSPLDSPPKRSTERHTALCSTAFSEGRHVCKVKIERLRGKGLLHLGCMRPAAAPGPSARGRAGLEVEEDGNSWWLSSDGCLMRDGSILGFVGADMKEGDEILCCMDFSSDVLSFWRAHERLGGEVKGLRGPLHLAVCVEGAGSDCVVTLSGHQLL</sequence>
<feature type="coiled-coil region" evidence="1">
    <location>
        <begin position="321"/>
        <end position="411"/>
    </location>
</feature>
<feature type="compositionally biased region" description="Basic and acidic residues" evidence="2">
    <location>
        <begin position="462"/>
        <end position="474"/>
    </location>
</feature>